<dbReference type="SUPFAM" id="SSF50044">
    <property type="entry name" value="SH3-domain"/>
    <property type="match status" value="1"/>
</dbReference>
<dbReference type="Pfam" id="PF12796">
    <property type="entry name" value="Ank_2"/>
    <property type="match status" value="2"/>
</dbReference>
<dbReference type="PROSITE" id="PS50297">
    <property type="entry name" value="ANK_REP_REGION"/>
    <property type="match status" value="5"/>
</dbReference>
<dbReference type="Pfam" id="PF16632">
    <property type="entry name" value="Caskin-tail"/>
    <property type="match status" value="1"/>
</dbReference>
<comment type="subcellular location">
    <subcellularLocation>
        <location evidence="1">Cytoplasm</location>
    </subcellularLocation>
</comment>
<evidence type="ECO:0000256" key="1">
    <source>
        <dbReference type="ARBA" id="ARBA00004496"/>
    </source>
</evidence>
<dbReference type="InterPro" id="IPR032117">
    <property type="entry name" value="Caskin_C"/>
</dbReference>
<feature type="compositionally biased region" description="Polar residues" evidence="11">
    <location>
        <begin position="699"/>
        <end position="715"/>
    </location>
</feature>
<dbReference type="CDD" id="cd09497">
    <property type="entry name" value="SAM_caskin1_2_repeat1"/>
    <property type="match status" value="1"/>
</dbReference>
<feature type="compositionally biased region" description="Polar residues" evidence="11">
    <location>
        <begin position="1227"/>
        <end position="1241"/>
    </location>
</feature>
<evidence type="ECO:0000313" key="15">
    <source>
        <dbReference type="Proteomes" id="UP000583915"/>
    </source>
</evidence>
<evidence type="ECO:0000256" key="11">
    <source>
        <dbReference type="SAM" id="MobiDB-lite"/>
    </source>
</evidence>
<feature type="compositionally biased region" description="Polar residues" evidence="11">
    <location>
        <begin position="451"/>
        <end position="480"/>
    </location>
</feature>
<dbReference type="InterPro" id="IPR013761">
    <property type="entry name" value="SAM/pointed_sf"/>
</dbReference>
<dbReference type="PROSITE" id="PS50088">
    <property type="entry name" value="ANK_REPEAT"/>
    <property type="match status" value="5"/>
</dbReference>
<dbReference type="Pfam" id="PF00023">
    <property type="entry name" value="Ank"/>
    <property type="match status" value="1"/>
</dbReference>
<dbReference type="Gene3D" id="1.10.150.50">
    <property type="entry name" value="Transcription Factor, Ets-1"/>
    <property type="match status" value="2"/>
</dbReference>
<gene>
    <name evidence="14" type="primary">Caskin2</name>
    <name evidence="14" type="ORF">SITEUR_R14408</name>
</gene>
<evidence type="ECO:0000256" key="3">
    <source>
        <dbReference type="ARBA" id="ARBA00022490"/>
    </source>
</evidence>
<dbReference type="InterPro" id="IPR002110">
    <property type="entry name" value="Ankyrin_rpt"/>
</dbReference>
<keyword evidence="5" id="KW-0677">Repeat</keyword>
<feature type="compositionally biased region" description="Polar residues" evidence="11">
    <location>
        <begin position="844"/>
        <end position="853"/>
    </location>
</feature>
<dbReference type="InterPro" id="IPR035498">
    <property type="entry name" value="Caskin1/2_SAM_2"/>
</dbReference>
<dbReference type="FunFam" id="1.25.40.20:FF:000139">
    <property type="entry name" value="caskin-2 isoform X1"/>
    <property type="match status" value="1"/>
</dbReference>
<dbReference type="FunFam" id="1.25.40.20:FF:000042">
    <property type="entry name" value="caskin-2 isoform X2"/>
    <property type="match status" value="1"/>
</dbReference>
<dbReference type="InterPro" id="IPR035499">
    <property type="entry name" value="Caskin2_SH3"/>
</dbReference>
<feature type="compositionally biased region" description="Low complexity" evidence="11">
    <location>
        <begin position="411"/>
        <end position="429"/>
    </location>
</feature>
<feature type="region of interest" description="Disordered" evidence="11">
    <location>
        <begin position="699"/>
        <end position="1029"/>
    </location>
</feature>
<evidence type="ECO:0000256" key="6">
    <source>
        <dbReference type="ARBA" id="ARBA00023043"/>
    </source>
</evidence>
<proteinExistence type="predicted"/>
<dbReference type="Proteomes" id="UP000583915">
    <property type="component" value="Unassembled WGS sequence"/>
</dbReference>
<feature type="non-terminal residue" evidence="14">
    <location>
        <position position="1287"/>
    </location>
</feature>
<feature type="non-terminal residue" evidence="14">
    <location>
        <position position="1"/>
    </location>
</feature>
<dbReference type="PRINTS" id="PR01415">
    <property type="entry name" value="ANKYRIN"/>
</dbReference>
<evidence type="ECO:0000256" key="7">
    <source>
        <dbReference type="ARBA" id="ARBA00064417"/>
    </source>
</evidence>
<evidence type="ECO:0000256" key="10">
    <source>
        <dbReference type="PROSITE-ProRule" id="PRU00192"/>
    </source>
</evidence>
<sequence>MGREQELIQAVKNGDVPGVQKLVAKIKASKSKLLGSAKRLNVNYQDADGFSALHHAALGGSLDLITLLLEAQATVDIKDSNGMRPLHYAAWQGRVEPVRVLLRAAASVNMASLDGQIPLHLSAQYGHYEVSEMLLQHQSNPCLINKAKKTPLDLACEFGRLKVAQLLLNSHLCVALLEGQSKDATDPNYTTPLHLAAKNGHKEIIRQLLKAGIEINKQTKTGTALHEAALYGKTEVVRLLLEGGVDVNIRNTYNQTALDIVNQFTTSHASKDIKQLLREASGILKVRALKDFWNLHDPTALNVRAGDVITVLEQHPDGRWKGHIHDTQKGTDRVGYFPPSIAEVISKRTGMVVPRVAPVQQRQGPPGALPVPPGGLQHLPDDCPHPAAPIGHLTLTRTAQGPDSSAGDRNSVGSEGSIGSIRSAGSGQSTEGTNGQSTSILIENARPLPSTGDNLQQHLLGSEPHNGTSPAGPQGLQTPGSCPPGDRVFSHQFLRPEQLLEGKDAEAIYNWLREFQLESYTVNFLNAGYDVPTISRMTPEDLTAIGVTKPGHRKKISTEIGQLSIAEWLPNYIPADLMDWLSAIGLPQYHKKLVNNGYDSITIVTDLTWEDLQEIGINKLGHQKKIMLAVKKLRDLRKSLNQAEATLARRKVPGSLDIVTIESLENGESQSPHTPKMTTFQDSELSYELQTAMSNSCHDTLGIKTSQGMSRSQESIGVRSRGSGHSQDNVLSRRLSSPSQESLGMGSPLKERNLPEGTDQYARPVTQKGAGTPAVTPCTPPQTPSKGTAPYVFIQCGPTEPPTTAPTAGEQHNGGEGLKHKKRSHSLNRYTLSDGEHEEEEGVPSSTLGSYATLTRRPGRSQMPRACLQADAKVTRSQSFAIRAKRKGPPPPPPKRLSSVSSALAAEADGEQPPSPERHKPRRRTVSEPSSPMTEVGGAQGEQEDACSDTEEEAKPGVSSSSSQNSSSECIPFAEEGNLTIKQRPKPSGHSKADAAMPDMEHGSQPAEPQGSTRKEPGAPAVTKELPVLEFNLTESDTVKRRPRFREREPLQAVLKAFSMAGQAEGGGTPTPQYAQAQAVSITGPPAPAPAPRPMLAGDAFDDDSVEFRIAEIEKSILSLEKGMKKAPSSTKAPSPTELVGTAVVRTSTPDVPAKHTSVASTKLVFSGPKTIYQQVLQPSRHTVAPWAATETVPDVIGSLPGPSSLTLETGSKIPAKPLAAAPGASLAQQRQEQTNSSPAATLQAAEKITVEEAESHPGTMHSAKNILEDISNMFDDLADQLDAMLD</sequence>
<feature type="region of interest" description="Disordered" evidence="11">
    <location>
        <begin position="357"/>
        <end position="488"/>
    </location>
</feature>
<dbReference type="Pfam" id="PF00536">
    <property type="entry name" value="SAM_1"/>
    <property type="match status" value="2"/>
</dbReference>
<dbReference type="InterPro" id="IPR001660">
    <property type="entry name" value="SAM"/>
</dbReference>
<dbReference type="InterPro" id="IPR035497">
    <property type="entry name" value="Caskin1/2_SAM_1"/>
</dbReference>
<dbReference type="CDD" id="cd09498">
    <property type="entry name" value="SAM_caskin1_2_repeat2"/>
    <property type="match status" value="1"/>
</dbReference>
<feature type="domain" description="SH3" evidence="12">
    <location>
        <begin position="281"/>
        <end position="347"/>
    </location>
</feature>
<evidence type="ECO:0000256" key="2">
    <source>
        <dbReference type="ARBA" id="ARBA00022443"/>
    </source>
</evidence>
<feature type="compositionally biased region" description="Low complexity" evidence="11">
    <location>
        <begin position="897"/>
        <end position="907"/>
    </location>
</feature>
<dbReference type="PANTHER" id="PTHR24174">
    <property type="entry name" value="ANKYRIN REPEAT AND STERILE ALPHA MOTIF DOMAIN-CONTAINING PROTEIN 1"/>
    <property type="match status" value="1"/>
</dbReference>
<feature type="compositionally biased region" description="Acidic residues" evidence="11">
    <location>
        <begin position="942"/>
        <end position="952"/>
    </location>
</feature>
<dbReference type="InterPro" id="IPR001452">
    <property type="entry name" value="SH3_domain"/>
</dbReference>
<keyword evidence="6 9" id="KW-0040">ANK repeat</keyword>
<feature type="repeat" description="ANK" evidence="9">
    <location>
        <begin position="114"/>
        <end position="146"/>
    </location>
</feature>
<feature type="compositionally biased region" description="Polar residues" evidence="11">
    <location>
        <begin position="723"/>
        <end position="742"/>
    </location>
</feature>
<evidence type="ECO:0000259" key="13">
    <source>
        <dbReference type="PROSITE" id="PS50105"/>
    </source>
</evidence>
<keyword evidence="4" id="KW-0597">Phosphoprotein</keyword>
<feature type="compositionally biased region" description="Low complexity" evidence="11">
    <location>
        <begin position="959"/>
        <end position="968"/>
    </location>
</feature>
<keyword evidence="15" id="KW-1185">Reference proteome</keyword>
<dbReference type="EMBL" id="VXBS01009650">
    <property type="protein sequence ID" value="NXO86745.1"/>
    <property type="molecule type" value="Genomic_DNA"/>
</dbReference>
<dbReference type="SUPFAM" id="SSF48403">
    <property type="entry name" value="Ankyrin repeat"/>
    <property type="match status" value="1"/>
</dbReference>
<dbReference type="PROSITE" id="PS50105">
    <property type="entry name" value="SAM_DOMAIN"/>
    <property type="match status" value="2"/>
</dbReference>
<keyword evidence="3" id="KW-0963">Cytoplasm</keyword>
<feature type="domain" description="SAM" evidence="13">
    <location>
        <begin position="572"/>
        <end position="636"/>
    </location>
</feature>
<dbReference type="GO" id="GO:0005737">
    <property type="term" value="C:cytoplasm"/>
    <property type="evidence" value="ECO:0007669"/>
    <property type="project" value="UniProtKB-SubCell"/>
</dbReference>
<feature type="repeat" description="ANK" evidence="9">
    <location>
        <begin position="188"/>
        <end position="220"/>
    </location>
</feature>
<dbReference type="CDD" id="cd12063">
    <property type="entry name" value="SH3_Caskin2"/>
    <property type="match status" value="1"/>
</dbReference>
<dbReference type="InterPro" id="IPR033635">
    <property type="entry name" value="ANKS1/Caskin"/>
</dbReference>
<keyword evidence="2 10" id="KW-0728">SH3 domain</keyword>
<dbReference type="Gene3D" id="1.25.40.20">
    <property type="entry name" value="Ankyrin repeat-containing domain"/>
    <property type="match status" value="3"/>
</dbReference>
<feature type="compositionally biased region" description="Polar residues" evidence="11">
    <location>
        <begin position="430"/>
        <end position="441"/>
    </location>
</feature>
<feature type="repeat" description="ANK" evidence="9">
    <location>
        <begin position="48"/>
        <end position="80"/>
    </location>
</feature>
<dbReference type="InterPro" id="IPR036028">
    <property type="entry name" value="SH3-like_dom_sf"/>
</dbReference>
<organism evidence="14 15">
    <name type="scientific">Sitta europaea</name>
    <name type="common">Eurasian nuthatch</name>
    <dbReference type="NCBI Taxonomy" id="50251"/>
    <lineage>
        <taxon>Eukaryota</taxon>
        <taxon>Metazoa</taxon>
        <taxon>Chordata</taxon>
        <taxon>Craniata</taxon>
        <taxon>Vertebrata</taxon>
        <taxon>Euteleostomi</taxon>
        <taxon>Archelosauria</taxon>
        <taxon>Archosauria</taxon>
        <taxon>Dinosauria</taxon>
        <taxon>Saurischia</taxon>
        <taxon>Theropoda</taxon>
        <taxon>Coelurosauria</taxon>
        <taxon>Aves</taxon>
        <taxon>Neognathae</taxon>
        <taxon>Neoaves</taxon>
        <taxon>Telluraves</taxon>
        <taxon>Australaves</taxon>
        <taxon>Passeriformes</taxon>
        <taxon>Sittidae</taxon>
        <taxon>Sitta</taxon>
    </lineage>
</organism>
<dbReference type="SMART" id="SM00454">
    <property type="entry name" value="SAM"/>
    <property type="match status" value="2"/>
</dbReference>
<feature type="region of interest" description="Disordered" evidence="11">
    <location>
        <begin position="1220"/>
        <end position="1241"/>
    </location>
</feature>
<dbReference type="FunFam" id="2.30.30.40:FF:000062">
    <property type="entry name" value="caskin-2 isoform X1"/>
    <property type="match status" value="1"/>
</dbReference>
<dbReference type="SUPFAM" id="SSF47769">
    <property type="entry name" value="SAM/Pointed domain"/>
    <property type="match status" value="2"/>
</dbReference>
<dbReference type="InterPro" id="IPR036770">
    <property type="entry name" value="Ankyrin_rpt-contain_sf"/>
</dbReference>
<dbReference type="FunFam" id="1.10.150.50:FF:000028">
    <property type="entry name" value="caskin-2 isoform X2"/>
    <property type="match status" value="1"/>
</dbReference>
<feature type="domain" description="SAM" evidence="13">
    <location>
        <begin position="503"/>
        <end position="566"/>
    </location>
</feature>
<name>A0A7L1VMV7_SITEU</name>
<accession>A0A7L1VMV7</accession>
<dbReference type="PROSITE" id="PS50002">
    <property type="entry name" value="SH3"/>
    <property type="match status" value="1"/>
</dbReference>
<evidence type="ECO:0000256" key="9">
    <source>
        <dbReference type="PROSITE-ProRule" id="PRU00023"/>
    </source>
</evidence>
<evidence type="ECO:0000256" key="5">
    <source>
        <dbReference type="ARBA" id="ARBA00022737"/>
    </source>
</evidence>
<protein>
    <recommendedName>
        <fullName evidence="8">Caskin-2</fullName>
    </recommendedName>
</protein>
<reference evidence="14 15" key="1">
    <citation type="submission" date="2019-09" db="EMBL/GenBank/DDBJ databases">
        <title>Bird 10,000 Genomes (B10K) Project - Family phase.</title>
        <authorList>
            <person name="Zhang G."/>
        </authorList>
    </citation>
    <scope>NUCLEOTIDE SEQUENCE [LARGE SCALE GENOMIC DNA]</scope>
    <source>
        <strain evidence="14">B10K-DU-002-25</strain>
        <tissue evidence="14">Muscle</tissue>
    </source>
</reference>
<feature type="compositionally biased region" description="Low complexity" evidence="11">
    <location>
        <begin position="357"/>
        <end position="366"/>
    </location>
</feature>
<evidence type="ECO:0000259" key="12">
    <source>
        <dbReference type="PROSITE" id="PS50002"/>
    </source>
</evidence>
<comment type="caution">
    <text evidence="14">The sequence shown here is derived from an EMBL/GenBank/DDBJ whole genome shotgun (WGS) entry which is preliminary data.</text>
</comment>
<feature type="repeat" description="ANK" evidence="9">
    <location>
        <begin position="81"/>
        <end position="113"/>
    </location>
</feature>
<dbReference type="SMART" id="SM00248">
    <property type="entry name" value="ANK"/>
    <property type="match status" value="6"/>
</dbReference>
<dbReference type="Pfam" id="PF07653">
    <property type="entry name" value="SH3_2"/>
    <property type="match status" value="1"/>
</dbReference>
<dbReference type="FunFam" id="1.25.40.20:FF:000053">
    <property type="entry name" value="caskin-2 isoform X1"/>
    <property type="match status" value="1"/>
</dbReference>
<evidence type="ECO:0000256" key="8">
    <source>
        <dbReference type="ARBA" id="ARBA00073385"/>
    </source>
</evidence>
<dbReference type="Pfam" id="PF16907">
    <property type="entry name" value="Caskin-Pro-rich"/>
    <property type="match status" value="1"/>
</dbReference>
<comment type="subunit">
    <text evidence="7">May not bind CASK.</text>
</comment>
<dbReference type="Gene3D" id="2.30.30.40">
    <property type="entry name" value="SH3 Domains"/>
    <property type="match status" value="1"/>
</dbReference>
<dbReference type="FunFam" id="1.10.150.50:FF:000032">
    <property type="entry name" value="caskin-1 isoform X1"/>
    <property type="match status" value="1"/>
</dbReference>
<dbReference type="PANTHER" id="PTHR24174:SF18">
    <property type="entry name" value="CASKIN-2"/>
    <property type="match status" value="1"/>
</dbReference>
<evidence type="ECO:0000256" key="4">
    <source>
        <dbReference type="ARBA" id="ARBA00022553"/>
    </source>
</evidence>
<evidence type="ECO:0000313" key="14">
    <source>
        <dbReference type="EMBL" id="NXO86745.1"/>
    </source>
</evidence>
<dbReference type="SMART" id="SM00326">
    <property type="entry name" value="SH3"/>
    <property type="match status" value="1"/>
</dbReference>
<feature type="repeat" description="ANK" evidence="9">
    <location>
        <begin position="220"/>
        <end position="252"/>
    </location>
</feature>